<dbReference type="RefSeq" id="WP_130506831.1">
    <property type="nucleotide sequence ID" value="NZ_SHLC01000001.1"/>
</dbReference>
<dbReference type="SMART" id="SM00858">
    <property type="entry name" value="SAF"/>
    <property type="match status" value="1"/>
</dbReference>
<comment type="caution">
    <text evidence="2">The sequence shown here is derived from an EMBL/GenBank/DDBJ whole genome shotgun (WGS) entry which is preliminary data.</text>
</comment>
<gene>
    <name evidence="2" type="ORF">EV379_3032</name>
</gene>
<reference evidence="2 3" key="1">
    <citation type="submission" date="2019-02" db="EMBL/GenBank/DDBJ databases">
        <title>Sequencing the genomes of 1000 actinobacteria strains.</title>
        <authorList>
            <person name="Klenk H.-P."/>
        </authorList>
    </citation>
    <scope>NUCLEOTIDE SEQUENCE [LARGE SCALE GENOMIC DNA]</scope>
    <source>
        <strain evidence="2 3">DSM 18319</strain>
    </source>
</reference>
<dbReference type="Pfam" id="PF16976">
    <property type="entry name" value="RcpC"/>
    <property type="match status" value="1"/>
</dbReference>
<evidence type="ECO:0000313" key="3">
    <source>
        <dbReference type="Proteomes" id="UP000291483"/>
    </source>
</evidence>
<dbReference type="InterPro" id="IPR031571">
    <property type="entry name" value="RcpC_dom"/>
</dbReference>
<feature type="domain" description="SAF" evidence="1">
    <location>
        <begin position="40"/>
        <end position="104"/>
    </location>
</feature>
<dbReference type="AlphaFoldDB" id="A0A4V2GB39"/>
<evidence type="ECO:0000313" key="2">
    <source>
        <dbReference type="EMBL" id="RZU66666.1"/>
    </source>
</evidence>
<dbReference type="EMBL" id="SHLC01000001">
    <property type="protein sequence ID" value="RZU66666.1"/>
    <property type="molecule type" value="Genomic_DNA"/>
</dbReference>
<dbReference type="OrthoDB" id="5182178at2"/>
<proteinExistence type="predicted"/>
<keyword evidence="3" id="KW-1185">Reference proteome</keyword>
<sequence length="246" mass="25273">MKTRIIGAILAIVLAAAGAVVLIFYVNSADARAADGAALVPVYVVTSEIPVGTPAEEVGEFVTVKNMPALAVVPGGVKKLSQLDGQVSDAALQPGEQLIAARWVDPAALAASGSTDLPDGMQAVTITLPVERAVGGTVTAGDTVGVVVAATAKIHDSSEEILMTKQVFHKMLVLAVQQGTTVLSDTSDENAAAEPVSAVMVTLAGRTPDIEEIVWGQEFGSVWLTLEPESADESGSRVVDGNVVFQ</sequence>
<dbReference type="NCBIfam" id="TIGR03177">
    <property type="entry name" value="pilus_cpaB"/>
    <property type="match status" value="1"/>
</dbReference>
<accession>A0A4V2GB39</accession>
<dbReference type="InterPro" id="IPR017592">
    <property type="entry name" value="Pilus_assmbl_Flp-typ_CpaB"/>
</dbReference>
<organism evidence="2 3">
    <name type="scientific">Microterricola gilva</name>
    <dbReference type="NCBI Taxonomy" id="393267"/>
    <lineage>
        <taxon>Bacteria</taxon>
        <taxon>Bacillati</taxon>
        <taxon>Actinomycetota</taxon>
        <taxon>Actinomycetes</taxon>
        <taxon>Micrococcales</taxon>
        <taxon>Microbacteriaceae</taxon>
        <taxon>Microterricola</taxon>
    </lineage>
</organism>
<evidence type="ECO:0000259" key="1">
    <source>
        <dbReference type="SMART" id="SM00858"/>
    </source>
</evidence>
<dbReference type="InterPro" id="IPR013974">
    <property type="entry name" value="SAF"/>
</dbReference>
<name>A0A4V2GB39_9MICO</name>
<protein>
    <submittedName>
        <fullName evidence="2">Pilus assembly protein CpaB</fullName>
    </submittedName>
</protein>
<dbReference type="Proteomes" id="UP000291483">
    <property type="component" value="Unassembled WGS sequence"/>
</dbReference>